<keyword evidence="3 6" id="KW-1015">Disulfide bond</keyword>
<dbReference type="OrthoDB" id="10069378at2759"/>
<reference evidence="10" key="2">
    <citation type="submission" date="2025-09" db="UniProtKB">
        <authorList>
            <consortium name="Ensembl"/>
        </authorList>
    </citation>
    <scope>IDENTIFICATION</scope>
</reference>
<keyword evidence="5" id="KW-0479">Metal-binding</keyword>
<feature type="domain" description="Phospholipase A2-like central" evidence="9">
    <location>
        <begin position="38"/>
        <end position="153"/>
    </location>
</feature>
<proteinExistence type="inferred from homology"/>
<dbReference type="EC" id="3.1.1.4" evidence="8"/>
<feature type="signal peptide" evidence="8">
    <location>
        <begin position="1"/>
        <end position="18"/>
    </location>
</feature>
<dbReference type="KEGG" id="hcq:109513802"/>
<feature type="active site" evidence="4">
    <location>
        <position position="83"/>
    </location>
</feature>
<evidence type="ECO:0000256" key="3">
    <source>
        <dbReference type="ARBA" id="ARBA00023157"/>
    </source>
</evidence>
<feature type="binding site" evidence="5">
    <location>
        <position position="63"/>
    </location>
    <ligand>
        <name>Ca(2+)</name>
        <dbReference type="ChEBI" id="CHEBI:29108"/>
    </ligand>
</feature>
<feature type="binding site" evidence="5">
    <location>
        <position position="84"/>
    </location>
    <ligand>
        <name>Ca(2+)</name>
        <dbReference type="ChEBI" id="CHEBI:29108"/>
    </ligand>
</feature>
<dbReference type="CTD" id="8399"/>
<evidence type="ECO:0000313" key="10">
    <source>
        <dbReference type="Ensembl" id="ENSHCOP00000005029.1"/>
    </source>
</evidence>
<comment type="catalytic activity">
    <reaction evidence="8">
        <text>a 1,2-diacyl-sn-glycero-3-phosphocholine + H2O = a 1-acyl-sn-glycero-3-phosphocholine + a fatty acid + H(+)</text>
        <dbReference type="Rhea" id="RHEA:15801"/>
        <dbReference type="ChEBI" id="CHEBI:15377"/>
        <dbReference type="ChEBI" id="CHEBI:15378"/>
        <dbReference type="ChEBI" id="CHEBI:28868"/>
        <dbReference type="ChEBI" id="CHEBI:57643"/>
        <dbReference type="ChEBI" id="CHEBI:58168"/>
        <dbReference type="EC" id="3.1.1.4"/>
    </reaction>
</comment>
<evidence type="ECO:0000256" key="2">
    <source>
        <dbReference type="ARBA" id="ARBA00022525"/>
    </source>
</evidence>
<dbReference type="PRINTS" id="PR00389">
    <property type="entry name" value="PHPHLIPASEA2"/>
</dbReference>
<dbReference type="PANTHER" id="PTHR11716">
    <property type="entry name" value="PHOSPHOLIPASE A2 FAMILY MEMBER"/>
    <property type="match status" value="1"/>
</dbReference>
<keyword evidence="2 8" id="KW-0964">Secreted</keyword>
<dbReference type="PANTHER" id="PTHR11716:SF4">
    <property type="entry name" value="GROUP 10 SECRETORY PHOSPHOLIPASE A2"/>
    <property type="match status" value="1"/>
</dbReference>
<evidence type="ECO:0000256" key="7">
    <source>
        <dbReference type="RuleBase" id="RU003654"/>
    </source>
</evidence>
<feature type="disulfide bond" evidence="6">
    <location>
        <begin position="79"/>
        <end position="134"/>
    </location>
</feature>
<dbReference type="Proteomes" id="UP000264820">
    <property type="component" value="Unplaced"/>
</dbReference>
<comment type="cofactor">
    <cofactor evidence="5">
        <name>Ca(2+)</name>
        <dbReference type="ChEBI" id="CHEBI:29108"/>
    </cofactor>
    <text evidence="5">Binds 1 Ca(2+) ion per subunit.</text>
</comment>
<dbReference type="AlphaFoldDB" id="A0A3Q3D7M4"/>
<dbReference type="GO" id="GO:0006644">
    <property type="term" value="P:phospholipid metabolic process"/>
    <property type="evidence" value="ECO:0007669"/>
    <property type="project" value="InterPro"/>
</dbReference>
<feature type="disulfide bond" evidence="6">
    <location>
        <begin position="86"/>
        <end position="127"/>
    </location>
</feature>
<keyword evidence="8" id="KW-0732">Signal</keyword>
<feature type="disulfide bond" evidence="6">
    <location>
        <begin position="64"/>
        <end position="80"/>
    </location>
</feature>
<reference evidence="10" key="1">
    <citation type="submission" date="2025-08" db="UniProtKB">
        <authorList>
            <consortium name="Ensembl"/>
        </authorList>
    </citation>
    <scope>IDENTIFICATION</scope>
</reference>
<protein>
    <recommendedName>
        <fullName evidence="8">Phospholipase A2</fullName>
        <ecNumber evidence="8">3.1.1.4</ecNumber>
    </recommendedName>
</protein>
<dbReference type="Gene3D" id="1.20.90.10">
    <property type="entry name" value="Phospholipase A2 domain"/>
    <property type="match status" value="1"/>
</dbReference>
<sequence>MAAFQHSLLLLAVAAASASVAASVSSASAFSSPRSKRGLLELAGMIKCTTERSPLDYAFYGCYCGLGGSGWPRDRTDWCCHKHDCCYDSAERQGCSTKTDRYDWSCDDRTANCVDLTDTCEKLLCKCDRDAAKCLRNSPFQRKFTLWPNWRCGSRQPMCSIY</sequence>
<feature type="chain" id="PRO_5018382879" description="Phospholipase A2" evidence="8">
    <location>
        <begin position="19"/>
        <end position="162"/>
    </location>
</feature>
<dbReference type="GO" id="GO:0005543">
    <property type="term" value="F:phospholipid binding"/>
    <property type="evidence" value="ECO:0007669"/>
    <property type="project" value="TreeGrafter"/>
</dbReference>
<dbReference type="GeneID" id="109513802"/>
<evidence type="ECO:0000256" key="5">
    <source>
        <dbReference type="PIRSR" id="PIRSR601211-2"/>
    </source>
</evidence>
<evidence type="ECO:0000256" key="4">
    <source>
        <dbReference type="PIRSR" id="PIRSR601211-1"/>
    </source>
</evidence>
<feature type="disulfide bond" evidence="6">
    <location>
        <begin position="113"/>
        <end position="125"/>
    </location>
</feature>
<dbReference type="RefSeq" id="XP_019722037.1">
    <property type="nucleotide sequence ID" value="XM_019866478.1"/>
</dbReference>
<dbReference type="InterPro" id="IPR036444">
    <property type="entry name" value="PLipase_A2_dom_sf"/>
</dbReference>
<dbReference type="STRING" id="109280.ENSHCOP00000005029"/>
<dbReference type="FunFam" id="1.20.90.10:FF:000001">
    <property type="entry name" value="Basic phospholipase A2 homolog"/>
    <property type="match status" value="1"/>
</dbReference>
<comment type="subcellular location">
    <subcellularLocation>
        <location evidence="1 8">Secreted</location>
    </subcellularLocation>
</comment>
<dbReference type="GO" id="GO:0047498">
    <property type="term" value="F:calcium-dependent phospholipase A2 activity"/>
    <property type="evidence" value="ECO:0007669"/>
    <property type="project" value="TreeGrafter"/>
</dbReference>
<evidence type="ECO:0000259" key="9">
    <source>
        <dbReference type="SMART" id="SM00085"/>
    </source>
</evidence>
<dbReference type="GO" id="GO:0016042">
    <property type="term" value="P:lipid catabolic process"/>
    <property type="evidence" value="ECO:0007669"/>
    <property type="project" value="InterPro"/>
</dbReference>
<keyword evidence="8" id="KW-0378">Hydrolase</keyword>
<keyword evidence="8" id="KW-0443">Lipid metabolism</keyword>
<comment type="similarity">
    <text evidence="7">Belongs to the phospholipase A2 family.</text>
</comment>
<evidence type="ECO:0000313" key="11">
    <source>
        <dbReference type="Proteomes" id="UP000264820"/>
    </source>
</evidence>
<feature type="disulfide bond" evidence="6">
    <location>
        <begin position="95"/>
        <end position="120"/>
    </location>
</feature>
<feature type="active site" evidence="4">
    <location>
        <position position="128"/>
    </location>
</feature>
<dbReference type="SMART" id="SM00085">
    <property type="entry name" value="PA2c"/>
    <property type="match status" value="1"/>
</dbReference>
<dbReference type="Ensembl" id="ENSHCOT00000006052.1">
    <property type="protein sequence ID" value="ENSHCOP00000005029.1"/>
    <property type="gene ID" value="ENSHCOG00000006605.1"/>
</dbReference>
<dbReference type="PROSITE" id="PS00119">
    <property type="entry name" value="PA2_ASP"/>
    <property type="match status" value="1"/>
</dbReference>
<feature type="binding site" evidence="5">
    <location>
        <position position="67"/>
    </location>
    <ligand>
        <name>Ca(2+)</name>
        <dbReference type="ChEBI" id="CHEBI:29108"/>
    </ligand>
</feature>
<accession>A0A3Q3D7M4</accession>
<name>A0A3Q3D7M4_HIPCM</name>
<dbReference type="GO" id="GO:0050482">
    <property type="term" value="P:arachidonate secretion"/>
    <property type="evidence" value="ECO:0007669"/>
    <property type="project" value="InterPro"/>
</dbReference>
<dbReference type="OMA" id="KMVCQCD"/>
<dbReference type="SUPFAM" id="SSF48619">
    <property type="entry name" value="Phospholipase A2, PLA2"/>
    <property type="match status" value="1"/>
</dbReference>
<dbReference type="CDD" id="cd00125">
    <property type="entry name" value="PLA2c"/>
    <property type="match status" value="1"/>
</dbReference>
<dbReference type="InterPro" id="IPR033112">
    <property type="entry name" value="PLA2_Asp_AS"/>
</dbReference>
<dbReference type="GO" id="GO:0005509">
    <property type="term" value="F:calcium ion binding"/>
    <property type="evidence" value="ECO:0007669"/>
    <property type="project" value="InterPro"/>
</dbReference>
<dbReference type="InterPro" id="IPR001211">
    <property type="entry name" value="PLA2"/>
</dbReference>
<dbReference type="GO" id="GO:0005576">
    <property type="term" value="C:extracellular region"/>
    <property type="evidence" value="ECO:0007669"/>
    <property type="project" value="UniProtKB-SubCell"/>
</dbReference>
<evidence type="ECO:0000256" key="1">
    <source>
        <dbReference type="ARBA" id="ARBA00004613"/>
    </source>
</evidence>
<dbReference type="InterPro" id="IPR033113">
    <property type="entry name" value="PLA2_histidine"/>
</dbReference>
<dbReference type="GeneTree" id="ENSGT00940000157803"/>
<evidence type="ECO:0000256" key="6">
    <source>
        <dbReference type="PIRSR" id="PIRSR601211-3"/>
    </source>
</evidence>
<organism evidence="10 11">
    <name type="scientific">Hippocampus comes</name>
    <name type="common">Tiger tail seahorse</name>
    <dbReference type="NCBI Taxonomy" id="109280"/>
    <lineage>
        <taxon>Eukaryota</taxon>
        <taxon>Metazoa</taxon>
        <taxon>Chordata</taxon>
        <taxon>Craniata</taxon>
        <taxon>Vertebrata</taxon>
        <taxon>Euteleostomi</taxon>
        <taxon>Actinopterygii</taxon>
        <taxon>Neopterygii</taxon>
        <taxon>Teleostei</taxon>
        <taxon>Neoteleostei</taxon>
        <taxon>Acanthomorphata</taxon>
        <taxon>Syngnathiaria</taxon>
        <taxon>Syngnathiformes</taxon>
        <taxon>Syngnathoidei</taxon>
        <taxon>Syngnathidae</taxon>
        <taxon>Hippocampus</taxon>
    </lineage>
</organism>
<feature type="binding site" evidence="5">
    <location>
        <position position="65"/>
    </location>
    <ligand>
        <name>Ca(2+)</name>
        <dbReference type="ChEBI" id="CHEBI:29108"/>
    </ligand>
</feature>
<dbReference type="PROSITE" id="PS00118">
    <property type="entry name" value="PA2_HIS"/>
    <property type="match status" value="1"/>
</dbReference>
<dbReference type="Pfam" id="PF00068">
    <property type="entry name" value="Phospholip_A2_1"/>
    <property type="match status" value="1"/>
</dbReference>
<keyword evidence="11" id="KW-1185">Reference proteome</keyword>
<keyword evidence="5 8" id="KW-0106">Calcium</keyword>
<dbReference type="InterPro" id="IPR016090">
    <property type="entry name" value="PLA2-like_dom"/>
</dbReference>
<evidence type="ECO:0000256" key="8">
    <source>
        <dbReference type="RuleBase" id="RU361236"/>
    </source>
</evidence>